<accession>A0A7Y9ITR3</accession>
<keyword evidence="10 12" id="KW-0472">Membrane</keyword>
<dbReference type="PRINTS" id="PR00169">
    <property type="entry name" value="KCHANNEL"/>
</dbReference>
<sequence>MAPASPKSSADAPLHGKPDSGWRRSVYTVIFEADTPGGRRFDQALIWTILLSVLVVMADSVESIVNRYGPILQVLEWIFTVIFTIEYVGRLLSVQRPLRYATSFFGIVDLLAILPSYLSLFVPGLHFLTGVRVLRLLRIFRVFKLPRFMDEYLMLGRALKASFRKIMVFLSVVSLIVLSMGTIMYVVEGPEHGFTSIPTAIYWAISTITTVGFGDITPQTPLGRLIASLMMLLGWGVLAVPTGIFTVEMSMAHAQHARKLKSERKCGVCNTSDHDADATFCKHCSNRLPEQAAS</sequence>
<evidence type="ECO:0000256" key="6">
    <source>
        <dbReference type="ARBA" id="ARBA00022882"/>
    </source>
</evidence>
<keyword evidence="3" id="KW-0633">Potassium transport</keyword>
<evidence type="ECO:0000256" key="4">
    <source>
        <dbReference type="ARBA" id="ARBA00022692"/>
    </source>
</evidence>
<evidence type="ECO:0000256" key="1">
    <source>
        <dbReference type="ARBA" id="ARBA00004141"/>
    </source>
</evidence>
<keyword evidence="11 14" id="KW-0407">Ion channel</keyword>
<keyword evidence="4 12" id="KW-0812">Transmembrane</keyword>
<organism evidence="14 15">
    <name type="scientific">Pigmentiphaga litoralis</name>
    <dbReference type="NCBI Taxonomy" id="516702"/>
    <lineage>
        <taxon>Bacteria</taxon>
        <taxon>Pseudomonadati</taxon>
        <taxon>Pseudomonadota</taxon>
        <taxon>Betaproteobacteria</taxon>
        <taxon>Burkholderiales</taxon>
        <taxon>Alcaligenaceae</taxon>
        <taxon>Pigmentiphaga</taxon>
    </lineage>
</organism>
<dbReference type="InterPro" id="IPR005821">
    <property type="entry name" value="Ion_trans_dom"/>
</dbReference>
<dbReference type="SUPFAM" id="SSF81324">
    <property type="entry name" value="Voltage-gated potassium channels"/>
    <property type="match status" value="1"/>
</dbReference>
<dbReference type="GO" id="GO:0001508">
    <property type="term" value="P:action potential"/>
    <property type="evidence" value="ECO:0007669"/>
    <property type="project" value="TreeGrafter"/>
</dbReference>
<dbReference type="Gene3D" id="1.20.120.350">
    <property type="entry name" value="Voltage-gated potassium channels. Chain C"/>
    <property type="match status" value="1"/>
</dbReference>
<gene>
    <name evidence="14" type="ORF">FHW18_002074</name>
</gene>
<dbReference type="Pfam" id="PF00520">
    <property type="entry name" value="Ion_trans"/>
    <property type="match status" value="1"/>
</dbReference>
<keyword evidence="5" id="KW-0631">Potassium channel</keyword>
<dbReference type="EMBL" id="JACBYR010000001">
    <property type="protein sequence ID" value="NYE82803.1"/>
    <property type="molecule type" value="Genomic_DNA"/>
</dbReference>
<keyword evidence="15" id="KW-1185">Reference proteome</keyword>
<dbReference type="RefSeq" id="WP_179585968.1">
    <property type="nucleotide sequence ID" value="NZ_JACBYR010000001.1"/>
</dbReference>
<keyword evidence="8 12" id="KW-1133">Transmembrane helix</keyword>
<feature type="transmembrane region" description="Helical" evidence="12">
    <location>
        <begin position="44"/>
        <end position="65"/>
    </location>
</feature>
<keyword evidence="7" id="KW-0630">Potassium</keyword>
<evidence type="ECO:0000256" key="2">
    <source>
        <dbReference type="ARBA" id="ARBA00022448"/>
    </source>
</evidence>
<keyword evidence="9" id="KW-0406">Ion transport</keyword>
<feature type="transmembrane region" description="Helical" evidence="12">
    <location>
        <begin position="71"/>
        <end position="88"/>
    </location>
</feature>
<dbReference type="PANTHER" id="PTHR11537:SF254">
    <property type="entry name" value="POTASSIUM VOLTAGE-GATED CHANNEL PROTEIN SHAB"/>
    <property type="match status" value="1"/>
</dbReference>
<evidence type="ECO:0000256" key="3">
    <source>
        <dbReference type="ARBA" id="ARBA00022538"/>
    </source>
</evidence>
<dbReference type="GO" id="GO:0005249">
    <property type="term" value="F:voltage-gated potassium channel activity"/>
    <property type="evidence" value="ECO:0007669"/>
    <property type="project" value="InterPro"/>
</dbReference>
<dbReference type="InterPro" id="IPR028325">
    <property type="entry name" value="VG_K_chnl"/>
</dbReference>
<reference evidence="14 15" key="1">
    <citation type="submission" date="2020-07" db="EMBL/GenBank/DDBJ databases">
        <title>Genomic Encyclopedia of Type Strains, Phase IV (KMG-V): Genome sequencing to study the core and pangenomes of soil and plant-associated prokaryotes.</title>
        <authorList>
            <person name="Whitman W."/>
        </authorList>
    </citation>
    <scope>NUCLEOTIDE SEQUENCE [LARGE SCALE GENOMIC DNA]</scope>
    <source>
        <strain evidence="14 15">SAS40</strain>
    </source>
</reference>
<evidence type="ECO:0000256" key="12">
    <source>
        <dbReference type="SAM" id="Phobius"/>
    </source>
</evidence>
<evidence type="ECO:0000256" key="7">
    <source>
        <dbReference type="ARBA" id="ARBA00022958"/>
    </source>
</evidence>
<evidence type="ECO:0000313" key="15">
    <source>
        <dbReference type="Proteomes" id="UP000542125"/>
    </source>
</evidence>
<evidence type="ECO:0000313" key="14">
    <source>
        <dbReference type="EMBL" id="NYE82803.1"/>
    </source>
</evidence>
<comment type="caution">
    <text evidence="14">The sequence shown here is derived from an EMBL/GenBank/DDBJ whole genome shotgun (WGS) entry which is preliminary data.</text>
</comment>
<keyword evidence="2" id="KW-0813">Transport</keyword>
<evidence type="ECO:0000256" key="5">
    <source>
        <dbReference type="ARBA" id="ARBA00022826"/>
    </source>
</evidence>
<comment type="subcellular location">
    <subcellularLocation>
        <location evidence="1">Membrane</location>
        <topology evidence="1">Multi-pass membrane protein</topology>
    </subcellularLocation>
</comment>
<keyword evidence="6" id="KW-0851">Voltage-gated channel</keyword>
<feature type="transmembrane region" description="Helical" evidence="12">
    <location>
        <begin position="166"/>
        <end position="187"/>
    </location>
</feature>
<feature type="transmembrane region" description="Helical" evidence="12">
    <location>
        <begin position="225"/>
        <end position="245"/>
    </location>
</feature>
<proteinExistence type="predicted"/>
<evidence type="ECO:0000256" key="9">
    <source>
        <dbReference type="ARBA" id="ARBA00023065"/>
    </source>
</evidence>
<dbReference type="Proteomes" id="UP000542125">
    <property type="component" value="Unassembled WGS sequence"/>
</dbReference>
<dbReference type="PANTHER" id="PTHR11537">
    <property type="entry name" value="VOLTAGE-GATED POTASSIUM CHANNEL"/>
    <property type="match status" value="1"/>
</dbReference>
<evidence type="ECO:0000256" key="10">
    <source>
        <dbReference type="ARBA" id="ARBA00023136"/>
    </source>
</evidence>
<name>A0A7Y9ITR3_9BURK</name>
<dbReference type="InterPro" id="IPR027359">
    <property type="entry name" value="Volt_channel_dom_sf"/>
</dbReference>
<evidence type="ECO:0000256" key="11">
    <source>
        <dbReference type="ARBA" id="ARBA00023303"/>
    </source>
</evidence>
<evidence type="ECO:0000259" key="13">
    <source>
        <dbReference type="Pfam" id="PF00520"/>
    </source>
</evidence>
<protein>
    <submittedName>
        <fullName evidence="14">Voltage-gated potassium channel</fullName>
    </submittedName>
</protein>
<dbReference type="GO" id="GO:0008076">
    <property type="term" value="C:voltage-gated potassium channel complex"/>
    <property type="evidence" value="ECO:0007669"/>
    <property type="project" value="InterPro"/>
</dbReference>
<feature type="domain" description="Ion transport" evidence="13">
    <location>
        <begin position="40"/>
        <end position="252"/>
    </location>
</feature>
<dbReference type="AlphaFoldDB" id="A0A7Y9ITR3"/>
<evidence type="ECO:0000256" key="8">
    <source>
        <dbReference type="ARBA" id="ARBA00022989"/>
    </source>
</evidence>
<dbReference type="Gene3D" id="1.10.287.70">
    <property type="match status" value="1"/>
</dbReference>